<dbReference type="OrthoDB" id="9801679at2"/>
<keyword evidence="8" id="KW-1185">Reference proteome</keyword>
<dbReference type="InterPro" id="IPR006179">
    <property type="entry name" value="5_nucleotidase/apyrase"/>
</dbReference>
<dbReference type="PANTHER" id="PTHR11575:SF24">
    <property type="entry name" value="5'-NUCLEOTIDASE"/>
    <property type="match status" value="1"/>
</dbReference>
<organism evidence="7 8">
    <name type="scientific">Planomicrobium soli</name>
    <dbReference type="NCBI Taxonomy" id="1176648"/>
    <lineage>
        <taxon>Bacteria</taxon>
        <taxon>Bacillati</taxon>
        <taxon>Bacillota</taxon>
        <taxon>Bacilli</taxon>
        <taxon>Bacillales</taxon>
        <taxon>Caryophanaceae</taxon>
        <taxon>Planomicrobium</taxon>
    </lineage>
</organism>
<dbReference type="GO" id="GO:0005576">
    <property type="term" value="C:extracellular region"/>
    <property type="evidence" value="ECO:0007669"/>
    <property type="project" value="UniProtKB-SubCell"/>
</dbReference>
<feature type="chain" id="PRO_5015020705" evidence="4">
    <location>
        <begin position="30"/>
        <end position="561"/>
    </location>
</feature>
<dbReference type="FunFam" id="3.90.780.10:FF:000004">
    <property type="entry name" value="UDP-sugar hydrolase, putative"/>
    <property type="match status" value="1"/>
</dbReference>
<dbReference type="SUPFAM" id="SSF56300">
    <property type="entry name" value="Metallo-dependent phosphatases"/>
    <property type="match status" value="1"/>
</dbReference>
<dbReference type="Proteomes" id="UP000242682">
    <property type="component" value="Unassembled WGS sequence"/>
</dbReference>
<dbReference type="PANTHER" id="PTHR11575">
    <property type="entry name" value="5'-NUCLEOTIDASE-RELATED"/>
    <property type="match status" value="1"/>
</dbReference>
<dbReference type="InterPro" id="IPR029052">
    <property type="entry name" value="Metallo-depent_PP-like"/>
</dbReference>
<sequence length="561" mass="59557">MKGKFMKTAIASVLAASALGFQTAFPANAAEGDFNLTIMHTNDTHANLDRVANRVTLVNQIREKHPNNLLLDAGDVFSGTLYFNAFQGQADLDFMNLMKYDAMTFGNHEFDLGASAEGHAALGEFVGGADFPIVSANVNVSKDPILAPLDNNTYTKEFKNGEIYNGIIKEIDGEEVGIFGLTTEETRAISSPGSVEFTNYIAAAKEAVAAFQAAGVNKIIALTHLGFDDSAQYDNDQLLADAVAGIDVIVGGHTHSKLATPVVNNKHGEPTVIVQAEQYNNFLGQLDVTFNEAGVITNYAGQLHEVAKAAANAEATEKLKPYADEIAALKNQSTGAVSKVVLNGGRGATGVRASETNLGNLITDGMLATAKTIDPETTIALQNGGGIRASIDVGDITVGEVLTVMPFGNALAIMNLTGTELKAALEHSVKDYPNEFGGFLHVAGLKFTFNPAAPVGSRVTDIQVEKNGKYKKLKEKDKYKVATNTFTAKGGDGYAPFAAAYADGRVSEPGNVDYEMFIDYIKTLKEVNPQMENRIVAQTPALSKACQKRASTPAPDCAVSN</sequence>
<dbReference type="Gene3D" id="3.90.780.10">
    <property type="entry name" value="5'-Nucleotidase, C-terminal domain"/>
    <property type="match status" value="1"/>
</dbReference>
<dbReference type="Gene3D" id="3.60.21.10">
    <property type="match status" value="1"/>
</dbReference>
<comment type="caution">
    <text evidence="7">The sequence shown here is derived from an EMBL/GenBank/DDBJ whole genome shotgun (WGS) entry which is preliminary data.</text>
</comment>
<proteinExistence type="inferred from homology"/>
<evidence type="ECO:0000256" key="1">
    <source>
        <dbReference type="ARBA" id="ARBA00004613"/>
    </source>
</evidence>
<dbReference type="Pfam" id="PF00149">
    <property type="entry name" value="Metallophos"/>
    <property type="match status" value="1"/>
</dbReference>
<dbReference type="InterPro" id="IPR006146">
    <property type="entry name" value="5'-Nucleotdase_CS"/>
</dbReference>
<evidence type="ECO:0000256" key="2">
    <source>
        <dbReference type="ARBA" id="ARBA00022525"/>
    </source>
</evidence>
<dbReference type="GO" id="GO:0009166">
    <property type="term" value="P:nucleotide catabolic process"/>
    <property type="evidence" value="ECO:0007669"/>
    <property type="project" value="InterPro"/>
</dbReference>
<keyword evidence="4" id="KW-0547">Nucleotide-binding</keyword>
<dbReference type="SUPFAM" id="SSF55816">
    <property type="entry name" value="5'-nucleotidase (syn. UDP-sugar hydrolase), C-terminal domain"/>
    <property type="match status" value="1"/>
</dbReference>
<evidence type="ECO:0000256" key="4">
    <source>
        <dbReference type="RuleBase" id="RU362119"/>
    </source>
</evidence>
<comment type="similarity">
    <text evidence="4">Belongs to the 5'-nucleotidase family.</text>
</comment>
<dbReference type="GO" id="GO:0016788">
    <property type="term" value="F:hydrolase activity, acting on ester bonds"/>
    <property type="evidence" value="ECO:0007669"/>
    <property type="project" value="InterPro"/>
</dbReference>
<evidence type="ECO:0000259" key="5">
    <source>
        <dbReference type="Pfam" id="PF00149"/>
    </source>
</evidence>
<name>A0A2P8H6H0_9BACL</name>
<evidence type="ECO:0000256" key="3">
    <source>
        <dbReference type="ARBA" id="ARBA00022729"/>
    </source>
</evidence>
<keyword evidence="4" id="KW-0378">Hydrolase</keyword>
<evidence type="ECO:0000313" key="8">
    <source>
        <dbReference type="Proteomes" id="UP000242682"/>
    </source>
</evidence>
<evidence type="ECO:0000313" key="7">
    <source>
        <dbReference type="EMBL" id="PSL41800.1"/>
    </source>
</evidence>
<feature type="domain" description="5'-Nucleotidase C-terminal" evidence="6">
    <location>
        <begin position="350"/>
        <end position="496"/>
    </location>
</feature>
<gene>
    <name evidence="7" type="ORF">B0H99_10144</name>
</gene>
<dbReference type="InterPro" id="IPR036907">
    <property type="entry name" value="5'-Nucleotdase_C_sf"/>
</dbReference>
<accession>A0A2P8H6H0</accession>
<dbReference type="Pfam" id="PF02872">
    <property type="entry name" value="5_nucleotid_C"/>
    <property type="match status" value="1"/>
</dbReference>
<comment type="subcellular location">
    <subcellularLocation>
        <location evidence="1">Secreted</location>
    </subcellularLocation>
</comment>
<dbReference type="GO" id="GO:0046872">
    <property type="term" value="F:metal ion binding"/>
    <property type="evidence" value="ECO:0007669"/>
    <property type="project" value="InterPro"/>
</dbReference>
<dbReference type="InterPro" id="IPR004843">
    <property type="entry name" value="Calcineurin-like_PHP"/>
</dbReference>
<dbReference type="PROSITE" id="PS00785">
    <property type="entry name" value="5_NUCLEOTIDASE_1"/>
    <property type="match status" value="1"/>
</dbReference>
<dbReference type="AlphaFoldDB" id="A0A2P8H6H0"/>
<dbReference type="RefSeq" id="WP_106531609.1">
    <property type="nucleotide sequence ID" value="NZ_PYAT01000001.1"/>
</dbReference>
<dbReference type="EMBL" id="PYAT01000001">
    <property type="protein sequence ID" value="PSL41800.1"/>
    <property type="molecule type" value="Genomic_DNA"/>
</dbReference>
<keyword evidence="2" id="KW-0964">Secreted</keyword>
<protein>
    <submittedName>
        <fullName evidence="7">2',3'-cyclic-nucleotide 2'-phosphodiesterase/3'-nucleotidase/5'-nucleotidase</fullName>
    </submittedName>
</protein>
<reference evidence="7 8" key="1">
    <citation type="submission" date="2018-03" db="EMBL/GenBank/DDBJ databases">
        <title>Genomic Encyclopedia of Type Strains, Phase III (KMG-III): the genomes of soil and plant-associated and newly described type strains.</title>
        <authorList>
            <person name="Whitman W."/>
        </authorList>
    </citation>
    <scope>NUCLEOTIDE SEQUENCE [LARGE SCALE GENOMIC DNA]</scope>
    <source>
        <strain evidence="7 8">CGMCC 1.12259</strain>
    </source>
</reference>
<feature type="signal peptide" evidence="4">
    <location>
        <begin position="1"/>
        <end position="29"/>
    </location>
</feature>
<evidence type="ECO:0000259" key="6">
    <source>
        <dbReference type="Pfam" id="PF02872"/>
    </source>
</evidence>
<keyword evidence="3 4" id="KW-0732">Signal</keyword>
<dbReference type="InterPro" id="IPR008334">
    <property type="entry name" value="5'-Nucleotdase_C"/>
</dbReference>
<feature type="domain" description="Calcineurin-like phosphoesterase" evidence="5">
    <location>
        <begin position="37"/>
        <end position="256"/>
    </location>
</feature>
<dbReference type="GO" id="GO:0000166">
    <property type="term" value="F:nucleotide binding"/>
    <property type="evidence" value="ECO:0007669"/>
    <property type="project" value="UniProtKB-KW"/>
</dbReference>
<dbReference type="PRINTS" id="PR01607">
    <property type="entry name" value="APYRASEFAMLY"/>
</dbReference>